<proteinExistence type="inferred from homology"/>
<evidence type="ECO:0000256" key="4">
    <source>
        <dbReference type="SAM" id="SignalP"/>
    </source>
</evidence>
<accession>A0A1M7FYR6</accession>
<protein>
    <submittedName>
        <fullName evidence="6">Amino acid/amide ABC transporter substrate-binding protein, HAAT family</fullName>
    </submittedName>
</protein>
<gene>
    <name evidence="6" type="ORF">SAMN05444389_103304</name>
</gene>
<evidence type="ECO:0000256" key="3">
    <source>
        <dbReference type="ARBA" id="ARBA00022970"/>
    </source>
</evidence>
<feature type="domain" description="Leucine-binding protein" evidence="5">
    <location>
        <begin position="81"/>
        <end position="394"/>
    </location>
</feature>
<dbReference type="AlphaFoldDB" id="A0A1M7FYR6"/>
<dbReference type="Pfam" id="PF13458">
    <property type="entry name" value="Peripla_BP_6"/>
    <property type="match status" value="1"/>
</dbReference>
<dbReference type="SUPFAM" id="SSF53822">
    <property type="entry name" value="Periplasmic binding protein-like I"/>
    <property type="match status" value="1"/>
</dbReference>
<evidence type="ECO:0000259" key="5">
    <source>
        <dbReference type="Pfam" id="PF13458"/>
    </source>
</evidence>
<dbReference type="PANTHER" id="PTHR30483:SF6">
    <property type="entry name" value="PERIPLASMIC BINDING PROTEIN OF ABC TRANSPORTER FOR NATURAL AMINO ACIDS"/>
    <property type="match status" value="1"/>
</dbReference>
<dbReference type="RefSeq" id="WP_084732036.1">
    <property type="nucleotide sequence ID" value="NZ_FRCK01000003.1"/>
</dbReference>
<dbReference type="Proteomes" id="UP000184444">
    <property type="component" value="Unassembled WGS sequence"/>
</dbReference>
<evidence type="ECO:0000313" key="6">
    <source>
        <dbReference type="EMBL" id="SHM08827.1"/>
    </source>
</evidence>
<keyword evidence="3" id="KW-0813">Transport</keyword>
<dbReference type="InterPro" id="IPR028082">
    <property type="entry name" value="Peripla_BP_I"/>
</dbReference>
<evidence type="ECO:0000313" key="7">
    <source>
        <dbReference type="Proteomes" id="UP000184444"/>
    </source>
</evidence>
<name>A0A1M7FYR6_9RHOB</name>
<reference evidence="7" key="1">
    <citation type="submission" date="2016-11" db="EMBL/GenBank/DDBJ databases">
        <authorList>
            <person name="Varghese N."/>
            <person name="Submissions S."/>
        </authorList>
    </citation>
    <scope>NUCLEOTIDE SEQUENCE [LARGE SCALE GENOMIC DNA]</scope>
    <source>
        <strain evidence="7">DSM 6637</strain>
    </source>
</reference>
<dbReference type="GO" id="GO:0006865">
    <property type="term" value="P:amino acid transport"/>
    <property type="evidence" value="ECO:0007669"/>
    <property type="project" value="UniProtKB-KW"/>
</dbReference>
<dbReference type="InterPro" id="IPR051010">
    <property type="entry name" value="BCAA_transport"/>
</dbReference>
<comment type="similarity">
    <text evidence="1">Belongs to the leucine-binding protein family.</text>
</comment>
<feature type="chain" id="PRO_5012206896" evidence="4">
    <location>
        <begin position="43"/>
        <end position="411"/>
    </location>
</feature>
<dbReference type="Gene3D" id="3.40.50.2300">
    <property type="match status" value="2"/>
</dbReference>
<dbReference type="EMBL" id="FRCK01000003">
    <property type="protein sequence ID" value="SHM08827.1"/>
    <property type="molecule type" value="Genomic_DNA"/>
</dbReference>
<dbReference type="PANTHER" id="PTHR30483">
    <property type="entry name" value="LEUCINE-SPECIFIC-BINDING PROTEIN"/>
    <property type="match status" value="1"/>
</dbReference>
<evidence type="ECO:0000256" key="1">
    <source>
        <dbReference type="ARBA" id="ARBA00010062"/>
    </source>
</evidence>
<keyword evidence="7" id="KW-1185">Reference proteome</keyword>
<evidence type="ECO:0000256" key="2">
    <source>
        <dbReference type="ARBA" id="ARBA00022729"/>
    </source>
</evidence>
<feature type="signal peptide" evidence="4">
    <location>
        <begin position="1"/>
        <end position="42"/>
    </location>
</feature>
<dbReference type="OrthoDB" id="7210494at2"/>
<sequence>MVSIAQRPRGADRSQLSRTLAPHRLRRPLLRVAALFSAMALAACEPSGLSVGGPQTGPIIDPTQPLQVALLVPGGSGDPNYDYMARSMSNAARMAVADAQGARIDLRIYDSGDDAALAVQRANQAVAEGAKIIVGPLHAESANAVGTAVAGRVNVLSFSNNADIAGGNLFVLGNTFGNTADRLVSYGVSQGLSRFLLVHENDVAGQIGGAAIETAIARNRATLVGKSAHGPTRPEMDAIAPTVARAAAANQAQAIFLTGNNQAVLPEIAAALAEAGLSSRSIQLMGLTRWDVPASRAALPQLQNGWFAIPDLGRMAQFNSRYRAAYGETPHEFATLAYDAVSALAAQLRAGRRNAVTTAGLTQGAGFAGIQGTFRLMPDGSNQRQLSVATLRGGQLVVLDPARGSFRGAGF</sequence>
<keyword evidence="3" id="KW-0029">Amino-acid transport</keyword>
<dbReference type="CDD" id="cd06339">
    <property type="entry name" value="PBP1_YraM_LppC_lipoprotein-like"/>
    <property type="match status" value="1"/>
</dbReference>
<organism evidence="6 7">
    <name type="scientific">Paracoccus solventivorans</name>
    <dbReference type="NCBI Taxonomy" id="53463"/>
    <lineage>
        <taxon>Bacteria</taxon>
        <taxon>Pseudomonadati</taxon>
        <taxon>Pseudomonadota</taxon>
        <taxon>Alphaproteobacteria</taxon>
        <taxon>Rhodobacterales</taxon>
        <taxon>Paracoccaceae</taxon>
        <taxon>Paracoccus</taxon>
    </lineage>
</organism>
<keyword evidence="2 4" id="KW-0732">Signal</keyword>
<dbReference type="STRING" id="53463.SAMN05444389_103304"/>
<dbReference type="InterPro" id="IPR028081">
    <property type="entry name" value="Leu-bd"/>
</dbReference>